<dbReference type="GO" id="GO:0005730">
    <property type="term" value="C:nucleolus"/>
    <property type="evidence" value="ECO:0007669"/>
    <property type="project" value="UniProtKB-SubCell"/>
</dbReference>
<dbReference type="InterPro" id="IPR050781">
    <property type="entry name" value="CWC22_splicing_factor"/>
</dbReference>
<reference evidence="5" key="1">
    <citation type="submission" date="2015-10" db="EMBL/GenBank/DDBJ databases">
        <title>Daphnia magna gene sets from two clonal populations assembled and annotated with EvidentialGene.</title>
        <authorList>
            <person name="Gilbert D."/>
            <person name="Podicheti R."/>
            <person name="Orsini L."/>
            <person name="Colbourne J."/>
            <person name="Pfrender M."/>
        </authorList>
    </citation>
    <scope>NUCLEOTIDE SEQUENCE</scope>
</reference>
<reference evidence="5" key="2">
    <citation type="submission" date="2015-10" db="EMBL/GenBank/DDBJ databases">
        <authorList>
            <person name="Gilbert D.G."/>
        </authorList>
    </citation>
    <scope>NUCLEOTIDE SEQUENCE</scope>
</reference>
<gene>
    <name evidence="6" type="ORF">APZ42_029822</name>
</gene>
<dbReference type="STRING" id="35525.A0A0P5GD97"/>
<keyword evidence="3" id="KW-0539">Nucleus</keyword>
<dbReference type="GO" id="GO:0003723">
    <property type="term" value="F:RNA binding"/>
    <property type="evidence" value="ECO:0007669"/>
    <property type="project" value="InterPro"/>
</dbReference>
<keyword evidence="7" id="KW-1185">Reference proteome</keyword>
<dbReference type="OrthoDB" id="10260961at2759"/>
<comment type="similarity">
    <text evidence="2">Belongs to the CWC22 family.</text>
</comment>
<dbReference type="SMART" id="SM00543">
    <property type="entry name" value="MIF4G"/>
    <property type="match status" value="1"/>
</dbReference>
<dbReference type="EMBL" id="LRGB01002649">
    <property type="protein sequence ID" value="KZS06654.1"/>
    <property type="molecule type" value="Genomic_DNA"/>
</dbReference>
<dbReference type="GO" id="GO:0042274">
    <property type="term" value="P:ribosomal small subunit biogenesis"/>
    <property type="evidence" value="ECO:0007669"/>
    <property type="project" value="TreeGrafter"/>
</dbReference>
<comment type="subcellular location">
    <subcellularLocation>
        <location evidence="1">Nucleus</location>
        <location evidence="1">Nucleolus</location>
    </subcellularLocation>
</comment>
<dbReference type="Gene3D" id="1.25.40.180">
    <property type="match status" value="1"/>
</dbReference>
<accession>A0A0P5GD97</accession>
<dbReference type="EMBL" id="GDIP01205621">
    <property type="protein sequence ID" value="JAJ17781.1"/>
    <property type="molecule type" value="Transcribed_RNA"/>
</dbReference>
<name>A0A0P5GD97_9CRUS</name>
<evidence type="ECO:0000256" key="1">
    <source>
        <dbReference type="ARBA" id="ARBA00004604"/>
    </source>
</evidence>
<dbReference type="PROSITE" id="PS51366">
    <property type="entry name" value="MI"/>
    <property type="match status" value="1"/>
</dbReference>
<dbReference type="Pfam" id="PF02854">
    <property type="entry name" value="MIF4G"/>
    <property type="match status" value="1"/>
</dbReference>
<reference evidence="6 7" key="3">
    <citation type="submission" date="2016-03" db="EMBL/GenBank/DDBJ databases">
        <title>EvidentialGene: Evidence-directed Construction of Genes on Genomes.</title>
        <authorList>
            <person name="Gilbert D.G."/>
            <person name="Choi J.-H."/>
            <person name="Mockaitis K."/>
            <person name="Colbourne J."/>
            <person name="Pfrender M."/>
        </authorList>
    </citation>
    <scope>NUCLEOTIDE SEQUENCE [LARGE SCALE GENOMIC DNA]</scope>
    <source>
        <strain evidence="6 7">Xinb3</strain>
        <tissue evidence="6">Complete organism</tissue>
    </source>
</reference>
<organism evidence="6 7">
    <name type="scientific">Daphnia magna</name>
    <dbReference type="NCBI Taxonomy" id="35525"/>
    <lineage>
        <taxon>Eukaryota</taxon>
        <taxon>Metazoa</taxon>
        <taxon>Ecdysozoa</taxon>
        <taxon>Arthropoda</taxon>
        <taxon>Crustacea</taxon>
        <taxon>Branchiopoda</taxon>
        <taxon>Diplostraca</taxon>
        <taxon>Cladocera</taxon>
        <taxon>Anomopoda</taxon>
        <taxon>Daphniidae</taxon>
        <taxon>Daphnia</taxon>
    </lineage>
</organism>
<dbReference type="PANTHER" id="PTHR18034">
    <property type="entry name" value="CELL CYCLE CONTROL PROTEIN CWF22-RELATED"/>
    <property type="match status" value="1"/>
</dbReference>
<dbReference type="Proteomes" id="UP000076858">
    <property type="component" value="Unassembled WGS sequence"/>
</dbReference>
<evidence type="ECO:0000313" key="5">
    <source>
        <dbReference type="EMBL" id="JAJ17781.1"/>
    </source>
</evidence>
<sequence length="837" mass="95751">MAPRELRKAVTAESKTNSGVSKIVGQRLGQGKLVTRKMLRKNLRKIKKQRKQGHKYLTDIQDDNLDHRPKEDSIRENFEIHEQDTLFQARGSAKISVTKGKYVGNKKKKEKADQEKIKQRTKQLKIANKLEDKNIKKIEKQLKLHKRKSKGVPKSFIDDGLDFLLEICDPESRSKLAKEEFDFADNDAGFEEDLASFNAKSEGKTIKKDLCQNLNVKKSFTTKNVTSRTKTMLQEDSSYFDESGSSCEMDEEMAKCDSNCEMDEEMAKCDSNESCNQSENEDIQGILSISARVSNDSEEEYTEDIYGRLRDKKGNLIKIQTEEEQASKYIPPGKRLATVNEFNAEAHKLKRQMKGLFNRLAESNLPSIVSAVEKLYLNHSRHNMQEAINTLIIESLVCQTLSPERLIMEHCVLIAALHANVGTEVGAQFLELVVRRFDAAYKRNAAETKELDNLILIVAHLYNFGLVTASLLKDILHMLAERFEEKDIEIILIILRAVGFGLRKDDPVSLKEIIFTLQTKAGQATEQPTRIRFMLEILLAIRNNNMTKIPNFDISHTEHLRKILRSVTKKGDALCKLNISYSELLAATNRGRWWIVGSAWMGQGPNATTPLVKPEVQNSDEPQYSAELLEMARKQRMNTEVRRNIFCILMTAEDFVEAFDRIIRLGLKNQQEREIVHVVMDCCLQEKSFNQYYAYLLQKLCHFHRRFQIASQFALWDHFKNLALQSELQVSHLSKLVVHLTVEGALSLSVLKVIQFSEMDRVLVRFLRQVLLGILLHPSETAVKSAFGCLVSPKLGLLKDGLILFMHHFLMKNMGKMSVSDGEKLRNRIQIVQEAFI</sequence>
<evidence type="ECO:0000313" key="7">
    <source>
        <dbReference type="Proteomes" id="UP000076858"/>
    </source>
</evidence>
<dbReference type="SMART" id="SM00544">
    <property type="entry name" value="MA3"/>
    <property type="match status" value="1"/>
</dbReference>
<dbReference type="InterPro" id="IPR003890">
    <property type="entry name" value="MIF4G-like_typ-3"/>
</dbReference>
<evidence type="ECO:0000259" key="4">
    <source>
        <dbReference type="PROSITE" id="PS51366"/>
    </source>
</evidence>
<evidence type="ECO:0000256" key="3">
    <source>
        <dbReference type="ARBA" id="ARBA00023242"/>
    </source>
</evidence>
<dbReference type="Pfam" id="PF02847">
    <property type="entry name" value="MA3"/>
    <property type="match status" value="1"/>
</dbReference>
<evidence type="ECO:0000313" key="6">
    <source>
        <dbReference type="EMBL" id="KZS06654.1"/>
    </source>
</evidence>
<protein>
    <submittedName>
        <fullName evidence="5 6">Nucleolar MIF4G domain-containing protein</fullName>
    </submittedName>
</protein>
<evidence type="ECO:0000256" key="2">
    <source>
        <dbReference type="ARBA" id="ARBA00006856"/>
    </source>
</evidence>
<dbReference type="InterPro" id="IPR003891">
    <property type="entry name" value="Initiation_fac_eIF4g_MI"/>
</dbReference>
<dbReference type="FunFam" id="1.25.40.180:FF:000032">
    <property type="entry name" value="Nucleolar MIF4G domain-containing protein 1"/>
    <property type="match status" value="1"/>
</dbReference>
<dbReference type="InterPro" id="IPR016024">
    <property type="entry name" value="ARM-type_fold"/>
</dbReference>
<dbReference type="SUPFAM" id="SSF48371">
    <property type="entry name" value="ARM repeat"/>
    <property type="match status" value="1"/>
</dbReference>
<dbReference type="PANTHER" id="PTHR18034:SF4">
    <property type="entry name" value="NUCLEOLAR MIF4G DOMAIN-CONTAINING PROTEIN 1"/>
    <property type="match status" value="1"/>
</dbReference>
<feature type="domain" description="MI" evidence="4">
    <location>
        <begin position="640"/>
        <end position="756"/>
    </location>
</feature>
<proteinExistence type="inferred from homology"/>
<dbReference type="AlphaFoldDB" id="A0A0P5GD97"/>